<protein>
    <submittedName>
        <fullName evidence="7">Major facilitator superfamily permease</fullName>
    </submittedName>
</protein>
<comment type="subcellular location">
    <subcellularLocation>
        <location evidence="1">Cell membrane</location>
        <topology evidence="1">Multi-pass membrane protein</topology>
    </subcellularLocation>
</comment>
<dbReference type="InterPro" id="IPR036259">
    <property type="entry name" value="MFS_trans_sf"/>
</dbReference>
<accession>A0A512I9I7</accession>
<feature type="domain" description="Major facilitator superfamily (MFS) profile" evidence="6">
    <location>
        <begin position="19"/>
        <end position="432"/>
    </location>
</feature>
<evidence type="ECO:0000313" key="8">
    <source>
        <dbReference type="Proteomes" id="UP000321103"/>
    </source>
</evidence>
<feature type="transmembrane region" description="Helical" evidence="5">
    <location>
        <begin position="408"/>
        <end position="425"/>
    </location>
</feature>
<feature type="transmembrane region" description="Helical" evidence="5">
    <location>
        <begin position="12"/>
        <end position="29"/>
    </location>
</feature>
<feature type="transmembrane region" description="Helical" evidence="5">
    <location>
        <begin position="341"/>
        <end position="365"/>
    </location>
</feature>
<gene>
    <name evidence="7" type="ORF">KTU01_04300</name>
</gene>
<evidence type="ECO:0000256" key="3">
    <source>
        <dbReference type="ARBA" id="ARBA00022989"/>
    </source>
</evidence>
<proteinExistence type="predicted"/>
<dbReference type="PANTHER" id="PTHR23508:SF10">
    <property type="entry name" value="CARBOXYLIC ACID TRANSPORTER PROTEIN HOMOLOG"/>
    <property type="match status" value="1"/>
</dbReference>
<evidence type="ECO:0000256" key="5">
    <source>
        <dbReference type="SAM" id="Phobius"/>
    </source>
</evidence>
<evidence type="ECO:0000256" key="4">
    <source>
        <dbReference type="ARBA" id="ARBA00023136"/>
    </source>
</evidence>
<keyword evidence="4 5" id="KW-0472">Membrane</keyword>
<feature type="transmembrane region" description="Helical" evidence="5">
    <location>
        <begin position="289"/>
        <end position="309"/>
    </location>
</feature>
<dbReference type="AlphaFoldDB" id="A0A512I9I7"/>
<dbReference type="Pfam" id="PF07690">
    <property type="entry name" value="MFS_1"/>
    <property type="match status" value="1"/>
</dbReference>
<organism evidence="7 8">
    <name type="scientific">Kocuria turfanensis</name>
    <dbReference type="NCBI Taxonomy" id="388357"/>
    <lineage>
        <taxon>Bacteria</taxon>
        <taxon>Bacillati</taxon>
        <taxon>Actinomycetota</taxon>
        <taxon>Actinomycetes</taxon>
        <taxon>Micrococcales</taxon>
        <taxon>Micrococcaceae</taxon>
        <taxon>Kocuria</taxon>
    </lineage>
</organism>
<dbReference type="InterPro" id="IPR020846">
    <property type="entry name" value="MFS_dom"/>
</dbReference>
<dbReference type="Proteomes" id="UP000321103">
    <property type="component" value="Unassembled WGS sequence"/>
</dbReference>
<feature type="transmembrane region" description="Helical" evidence="5">
    <location>
        <begin position="377"/>
        <end position="396"/>
    </location>
</feature>
<keyword evidence="3 5" id="KW-1133">Transmembrane helix</keyword>
<dbReference type="PROSITE" id="PS00216">
    <property type="entry name" value="SUGAR_TRANSPORT_1"/>
    <property type="match status" value="1"/>
</dbReference>
<dbReference type="EMBL" id="BJZS01000015">
    <property type="protein sequence ID" value="GEO94307.1"/>
    <property type="molecule type" value="Genomic_DNA"/>
</dbReference>
<feature type="transmembrane region" description="Helical" evidence="5">
    <location>
        <begin position="85"/>
        <end position="103"/>
    </location>
</feature>
<feature type="transmembrane region" description="Helical" evidence="5">
    <location>
        <begin position="174"/>
        <end position="193"/>
    </location>
</feature>
<reference evidence="7 8" key="1">
    <citation type="submission" date="2019-07" db="EMBL/GenBank/DDBJ databases">
        <title>Whole genome shotgun sequence of Kocuria turfanensis NBRC 107627.</title>
        <authorList>
            <person name="Hosoyama A."/>
            <person name="Uohara A."/>
            <person name="Ohji S."/>
            <person name="Ichikawa N."/>
        </authorList>
    </citation>
    <scope>NUCLEOTIDE SEQUENCE [LARGE SCALE GENOMIC DNA]</scope>
    <source>
        <strain evidence="7 8">NBRC 107627</strain>
    </source>
</reference>
<dbReference type="RefSeq" id="WP_062735488.1">
    <property type="nucleotide sequence ID" value="NZ_BJZS01000015.1"/>
</dbReference>
<dbReference type="InterPro" id="IPR005829">
    <property type="entry name" value="Sugar_transporter_CS"/>
</dbReference>
<sequence length="445" mass="46439">MDIRHQIDASKMSSYQWLIIAVATFLNALDGYDVLAMAFTATSVTEEFGLSGAQLGWLLSAGLIGMAVGSLVLGPFADRYGRRTILVVALAVNALGLFLSTTADSATALGAWRVVTGLGVGGILASATVLTSEYASARRRGMAVSIFTAGYGVGATLGGMGATQLIPAFGWRSVFLTGGLLTLVAIGLVLALMPESVDYLRTRRPAGALPKLQRIARRIRLSGEVELGPAPVATGRRQGAVATLLSPRYRTASLLLWISFFVIMFGFYFANSWTPRLLVESGMTEQQGIVGGLMLTMGGTFGSLLYGVLTTRWEARATLMVFTVLSALTLVVFITTTSVPLLAFASGVLVGMLINGCIAGLYTVAPQTYEPGIRTTGVGWGIGVGRAGAILAPIAVGALLDAGWSPTALYVGVAAVVVLAALALLRLRPFEEAGATAPERAPAVR</sequence>
<feature type="transmembrane region" description="Helical" evidence="5">
    <location>
        <begin position="316"/>
        <end position="335"/>
    </location>
</feature>
<dbReference type="STRING" id="388357.GCA_001580365_01821"/>
<evidence type="ECO:0000256" key="1">
    <source>
        <dbReference type="ARBA" id="ARBA00004651"/>
    </source>
</evidence>
<feature type="transmembrane region" description="Helical" evidence="5">
    <location>
        <begin position="252"/>
        <end position="269"/>
    </location>
</feature>
<evidence type="ECO:0000259" key="6">
    <source>
        <dbReference type="PROSITE" id="PS50850"/>
    </source>
</evidence>
<feature type="transmembrane region" description="Helical" evidence="5">
    <location>
        <begin position="55"/>
        <end position="73"/>
    </location>
</feature>
<keyword evidence="8" id="KW-1185">Reference proteome</keyword>
<dbReference type="PROSITE" id="PS50850">
    <property type="entry name" value="MFS"/>
    <property type="match status" value="1"/>
</dbReference>
<comment type="caution">
    <text evidence="7">The sequence shown here is derived from an EMBL/GenBank/DDBJ whole genome shotgun (WGS) entry which is preliminary data.</text>
</comment>
<dbReference type="Gene3D" id="1.20.1250.20">
    <property type="entry name" value="MFS general substrate transporter like domains"/>
    <property type="match status" value="1"/>
</dbReference>
<dbReference type="PROSITE" id="PS00217">
    <property type="entry name" value="SUGAR_TRANSPORT_2"/>
    <property type="match status" value="1"/>
</dbReference>
<dbReference type="CDD" id="cd17365">
    <property type="entry name" value="MFS_PcaK_like"/>
    <property type="match status" value="1"/>
</dbReference>
<evidence type="ECO:0000313" key="7">
    <source>
        <dbReference type="EMBL" id="GEO94307.1"/>
    </source>
</evidence>
<dbReference type="GO" id="GO:0046943">
    <property type="term" value="F:carboxylic acid transmembrane transporter activity"/>
    <property type="evidence" value="ECO:0007669"/>
    <property type="project" value="TreeGrafter"/>
</dbReference>
<keyword evidence="2 5" id="KW-0812">Transmembrane</keyword>
<feature type="transmembrane region" description="Helical" evidence="5">
    <location>
        <begin position="109"/>
        <end position="130"/>
    </location>
</feature>
<dbReference type="SUPFAM" id="SSF103473">
    <property type="entry name" value="MFS general substrate transporter"/>
    <property type="match status" value="1"/>
</dbReference>
<dbReference type="InterPro" id="IPR011701">
    <property type="entry name" value="MFS"/>
</dbReference>
<evidence type="ECO:0000256" key="2">
    <source>
        <dbReference type="ARBA" id="ARBA00022692"/>
    </source>
</evidence>
<name>A0A512I9I7_9MICC</name>
<dbReference type="GO" id="GO:0005886">
    <property type="term" value="C:plasma membrane"/>
    <property type="evidence" value="ECO:0007669"/>
    <property type="project" value="UniProtKB-SubCell"/>
</dbReference>
<feature type="transmembrane region" description="Helical" evidence="5">
    <location>
        <begin position="142"/>
        <end position="162"/>
    </location>
</feature>
<dbReference type="PANTHER" id="PTHR23508">
    <property type="entry name" value="CARBOXYLIC ACID TRANSPORTER PROTEIN HOMOLOG"/>
    <property type="match status" value="1"/>
</dbReference>